<feature type="chain" id="PRO_5012316719" evidence="1">
    <location>
        <begin position="16"/>
        <end position="237"/>
    </location>
</feature>
<dbReference type="Proteomes" id="UP000011083">
    <property type="component" value="Unassembled WGS sequence"/>
</dbReference>
<dbReference type="SUPFAM" id="SSF53335">
    <property type="entry name" value="S-adenosyl-L-methionine-dependent methyltransferases"/>
    <property type="match status" value="1"/>
</dbReference>
<dbReference type="KEGG" id="acan:ACA1_283570"/>
<dbReference type="EMBL" id="KB007908">
    <property type="protein sequence ID" value="ELR21150.1"/>
    <property type="molecule type" value="Genomic_DNA"/>
</dbReference>
<dbReference type="GO" id="GO:0008168">
    <property type="term" value="F:methyltransferase activity"/>
    <property type="evidence" value="ECO:0007669"/>
    <property type="project" value="UniProtKB-KW"/>
</dbReference>
<keyword evidence="2" id="KW-0489">Methyltransferase</keyword>
<keyword evidence="1" id="KW-0732">Signal</keyword>
<dbReference type="RefSeq" id="XP_004344893.1">
    <property type="nucleotide sequence ID" value="XM_004344843.1"/>
</dbReference>
<evidence type="ECO:0000313" key="3">
    <source>
        <dbReference type="Proteomes" id="UP000011083"/>
    </source>
</evidence>
<dbReference type="InterPro" id="IPR029063">
    <property type="entry name" value="SAM-dependent_MTases_sf"/>
</dbReference>
<dbReference type="GO" id="GO:0032259">
    <property type="term" value="P:methylation"/>
    <property type="evidence" value="ECO:0007669"/>
    <property type="project" value="UniProtKB-KW"/>
</dbReference>
<keyword evidence="3" id="KW-1185">Reference proteome</keyword>
<evidence type="ECO:0000256" key="1">
    <source>
        <dbReference type="SAM" id="SignalP"/>
    </source>
</evidence>
<dbReference type="VEuPathDB" id="AmoebaDB:ACA1_283570"/>
<gene>
    <name evidence="2" type="ORF">ACA1_283570</name>
</gene>
<dbReference type="GeneID" id="14922028"/>
<protein>
    <submittedName>
        <fullName evidence="2">Methyltransferase type 11, putative</fullName>
    </submittedName>
</protein>
<accession>L8H7P9</accession>
<dbReference type="OrthoDB" id="2013972at2759"/>
<dbReference type="Gene3D" id="3.40.50.150">
    <property type="entry name" value="Vaccinia Virus protein VP39"/>
    <property type="match status" value="1"/>
</dbReference>
<dbReference type="AlphaFoldDB" id="L8H7P9"/>
<feature type="signal peptide" evidence="1">
    <location>
        <begin position="1"/>
        <end position="15"/>
    </location>
</feature>
<proteinExistence type="predicted"/>
<name>L8H7P9_ACACF</name>
<sequence length="237" mass="26664">MLYLMWLLVLALSHCRQELQCIHASDKDYKVLATDFAEAMVATCRTAVHNQGLSDIVECKQMDGQVIGILSFFHHMMFTNLISLLFQDMSLLRDDSVDAIGCVFGVMFFPNEVKRFREMLRVLCPGGCAVIVVWKKVAMLWLMQEIAKWLCATLPQASATEATDKAQSKATAHMVYRLGDPDELTKQLNTAGFTNNQIVSMSPFEAEWTSIEPTNEVVGMMLDKPGVKASYPPEQWD</sequence>
<dbReference type="STRING" id="1257118.L8H7P9"/>
<evidence type="ECO:0000313" key="2">
    <source>
        <dbReference type="EMBL" id="ELR21150.1"/>
    </source>
</evidence>
<keyword evidence="2" id="KW-0808">Transferase</keyword>
<organism evidence="2 3">
    <name type="scientific">Acanthamoeba castellanii (strain ATCC 30010 / Neff)</name>
    <dbReference type="NCBI Taxonomy" id="1257118"/>
    <lineage>
        <taxon>Eukaryota</taxon>
        <taxon>Amoebozoa</taxon>
        <taxon>Discosea</taxon>
        <taxon>Longamoebia</taxon>
        <taxon>Centramoebida</taxon>
        <taxon>Acanthamoebidae</taxon>
        <taxon>Acanthamoeba</taxon>
    </lineage>
</organism>
<dbReference type="Pfam" id="PF01209">
    <property type="entry name" value="Ubie_methyltran"/>
    <property type="match status" value="1"/>
</dbReference>
<reference evidence="2 3" key="1">
    <citation type="journal article" date="2013" name="Genome Biol.">
        <title>Genome of Acanthamoeba castellanii highlights extensive lateral gene transfer and early evolution of tyrosine kinase signaling.</title>
        <authorList>
            <person name="Clarke M."/>
            <person name="Lohan A.J."/>
            <person name="Liu B."/>
            <person name="Lagkouvardos I."/>
            <person name="Roy S."/>
            <person name="Zafar N."/>
            <person name="Bertelli C."/>
            <person name="Schilde C."/>
            <person name="Kianianmomeni A."/>
            <person name="Burglin T.R."/>
            <person name="Frech C."/>
            <person name="Turcotte B."/>
            <person name="Kopec K.O."/>
            <person name="Synnott J.M."/>
            <person name="Choo C."/>
            <person name="Paponov I."/>
            <person name="Finkler A."/>
            <person name="Soon Heng Tan C."/>
            <person name="Hutchins A.P."/>
            <person name="Weinmeier T."/>
            <person name="Rattei T."/>
            <person name="Chu J.S."/>
            <person name="Gimenez G."/>
            <person name="Irimia M."/>
            <person name="Rigden D.J."/>
            <person name="Fitzpatrick D.A."/>
            <person name="Lorenzo-Morales J."/>
            <person name="Bateman A."/>
            <person name="Chiu C.H."/>
            <person name="Tang P."/>
            <person name="Hegemann P."/>
            <person name="Fromm H."/>
            <person name="Raoult D."/>
            <person name="Greub G."/>
            <person name="Miranda-Saavedra D."/>
            <person name="Chen N."/>
            <person name="Nash P."/>
            <person name="Ginger M.L."/>
            <person name="Horn M."/>
            <person name="Schaap P."/>
            <person name="Caler L."/>
            <person name="Loftus B."/>
        </authorList>
    </citation>
    <scope>NUCLEOTIDE SEQUENCE [LARGE SCALE GENOMIC DNA]</scope>
    <source>
        <strain evidence="2 3">Neff</strain>
    </source>
</reference>